<accession>A0A172TA80</accession>
<dbReference type="STRING" id="1182568.SU48_09140"/>
<gene>
    <name evidence="1" type="ORF">SU48_09140</name>
</gene>
<evidence type="ECO:0000313" key="1">
    <source>
        <dbReference type="EMBL" id="ANE43911.1"/>
    </source>
</evidence>
<sequence length="127" mass="14394">MWQKVNIGLDIQTGEVLWKAAGTLRLQSKDFFVVQHVTGTGPYQDLKILTLEIIDRKTLARAVRDYLIPNRPGCGDTTDFVREDAAYIESWFDGSFLYARRKDACGVFVARFDWKLGQSPPPIISTP</sequence>
<dbReference type="AlphaFoldDB" id="A0A172TA80"/>
<reference evidence="1 2" key="1">
    <citation type="submission" date="2015-01" db="EMBL/GenBank/DDBJ databases">
        <title>Deinococcus puniceus/DY1/ whole genome sequencing.</title>
        <authorList>
            <person name="Kim M.K."/>
            <person name="Srinivasan S."/>
            <person name="Lee J.-J."/>
        </authorList>
    </citation>
    <scope>NUCLEOTIDE SEQUENCE [LARGE SCALE GENOMIC DNA]</scope>
    <source>
        <strain evidence="1 2">DY1</strain>
    </source>
</reference>
<protein>
    <submittedName>
        <fullName evidence="1">Uncharacterized protein</fullName>
    </submittedName>
</protein>
<evidence type="ECO:0000313" key="2">
    <source>
        <dbReference type="Proteomes" id="UP000077363"/>
    </source>
</evidence>
<organism evidence="1 2">
    <name type="scientific">Deinococcus puniceus</name>
    <dbReference type="NCBI Taxonomy" id="1182568"/>
    <lineage>
        <taxon>Bacteria</taxon>
        <taxon>Thermotogati</taxon>
        <taxon>Deinococcota</taxon>
        <taxon>Deinococci</taxon>
        <taxon>Deinococcales</taxon>
        <taxon>Deinococcaceae</taxon>
        <taxon>Deinococcus</taxon>
    </lineage>
</organism>
<keyword evidence="2" id="KW-1185">Reference proteome</keyword>
<dbReference type="KEGG" id="dpu:SU48_09140"/>
<name>A0A172TA80_9DEIO</name>
<dbReference type="EMBL" id="CP011387">
    <property type="protein sequence ID" value="ANE43911.1"/>
    <property type="molecule type" value="Genomic_DNA"/>
</dbReference>
<dbReference type="PATRIC" id="fig|1182568.3.peg.1901"/>
<proteinExistence type="predicted"/>
<dbReference type="Proteomes" id="UP000077363">
    <property type="component" value="Chromosome"/>
</dbReference>